<protein>
    <recommendedName>
        <fullName evidence="4">Secreted protein</fullName>
    </recommendedName>
</protein>
<dbReference type="RefSeq" id="WP_381344360.1">
    <property type="nucleotide sequence ID" value="NZ_JBHMCY010000013.1"/>
</dbReference>
<evidence type="ECO:0000256" key="1">
    <source>
        <dbReference type="SAM" id="SignalP"/>
    </source>
</evidence>
<reference evidence="2 3" key="1">
    <citation type="submission" date="2024-09" db="EMBL/GenBank/DDBJ databases">
        <authorList>
            <person name="Sun Q."/>
            <person name="Mori K."/>
        </authorList>
    </citation>
    <scope>NUCLEOTIDE SEQUENCE [LARGE SCALE GENOMIC DNA]</scope>
    <source>
        <strain evidence="2 3">JCM 6917</strain>
    </source>
</reference>
<organism evidence="2 3">
    <name type="scientific">Streptomyces cinereospinus</name>
    <dbReference type="NCBI Taxonomy" id="285561"/>
    <lineage>
        <taxon>Bacteria</taxon>
        <taxon>Bacillati</taxon>
        <taxon>Actinomycetota</taxon>
        <taxon>Actinomycetes</taxon>
        <taxon>Kitasatosporales</taxon>
        <taxon>Streptomycetaceae</taxon>
        <taxon>Streptomyces</taxon>
    </lineage>
</organism>
<dbReference type="Proteomes" id="UP001589709">
    <property type="component" value="Unassembled WGS sequence"/>
</dbReference>
<dbReference type="EMBL" id="JBHMCY010000013">
    <property type="protein sequence ID" value="MFB9462857.1"/>
    <property type="molecule type" value="Genomic_DNA"/>
</dbReference>
<gene>
    <name evidence="2" type="ORF">ACFF45_09105</name>
</gene>
<feature type="chain" id="PRO_5045140199" description="Secreted protein" evidence="1">
    <location>
        <begin position="21"/>
        <end position="164"/>
    </location>
</feature>
<accession>A0ABV5MY38</accession>
<name>A0ABV5MY38_9ACTN</name>
<evidence type="ECO:0000313" key="3">
    <source>
        <dbReference type="Proteomes" id="UP001589709"/>
    </source>
</evidence>
<sequence length="164" mass="17570">MRLLSRAVAAGVTAGLAVLAYTAGAPRDTETAGVRTVAGEAPGYAVEDFAYPQADKILQERGILLKRGDGHIVLADCGPAGLLEVWARSQDRICFRVTGNEGYLSLEVPAVYAVKGNAYQTEVSMTVDNEEKTFEVDENAWTPVGESADPDGRQHMLVEIVTTK</sequence>
<evidence type="ECO:0000313" key="2">
    <source>
        <dbReference type="EMBL" id="MFB9462857.1"/>
    </source>
</evidence>
<keyword evidence="1" id="KW-0732">Signal</keyword>
<comment type="caution">
    <text evidence="2">The sequence shown here is derived from an EMBL/GenBank/DDBJ whole genome shotgun (WGS) entry which is preliminary data.</text>
</comment>
<proteinExistence type="predicted"/>
<evidence type="ECO:0008006" key="4">
    <source>
        <dbReference type="Google" id="ProtNLM"/>
    </source>
</evidence>
<keyword evidence="3" id="KW-1185">Reference proteome</keyword>
<feature type="signal peptide" evidence="1">
    <location>
        <begin position="1"/>
        <end position="20"/>
    </location>
</feature>